<comment type="similarity">
    <text evidence="1">Belongs to the HesB/IscA family.</text>
</comment>
<reference evidence="3 4" key="1">
    <citation type="submission" date="2021-01" db="EMBL/GenBank/DDBJ databases">
        <title>Genome Sequencing of Type Strains.</title>
        <authorList>
            <person name="Lemaire J.F."/>
            <person name="Inderbitzin P."/>
            <person name="Collins S.B."/>
            <person name="Wespe N."/>
            <person name="Knight-Connoni V."/>
        </authorList>
    </citation>
    <scope>NUCLEOTIDE SEQUENCE [LARGE SCALE GENOMIC DNA]</scope>
    <source>
        <strain evidence="3 4">DSM 14730</strain>
    </source>
</reference>
<accession>A0ABS2Z7U6</accession>
<evidence type="ECO:0000256" key="1">
    <source>
        <dbReference type="ARBA" id="ARBA00006718"/>
    </source>
</evidence>
<evidence type="ECO:0000313" key="3">
    <source>
        <dbReference type="EMBL" id="MBN3544143.1"/>
    </source>
</evidence>
<proteinExistence type="inferred from homology"/>
<dbReference type="Proteomes" id="UP001319060">
    <property type="component" value="Unassembled WGS sequence"/>
</dbReference>
<comment type="caution">
    <text evidence="3">The sequence shown here is derived from an EMBL/GenBank/DDBJ whole genome shotgun (WGS) entry which is preliminary data.</text>
</comment>
<dbReference type="RefSeq" id="WP_188404303.1">
    <property type="nucleotide sequence ID" value="NZ_BMCE01000004.1"/>
</dbReference>
<dbReference type="PIRSF" id="PIRSF034852">
    <property type="entry name" value="UCP034852"/>
    <property type="match status" value="1"/>
</dbReference>
<gene>
    <name evidence="3" type="ORF">JYA64_02410</name>
</gene>
<dbReference type="InterPro" id="IPR000361">
    <property type="entry name" value="ATAP_core_dom"/>
</dbReference>
<evidence type="ECO:0000259" key="2">
    <source>
        <dbReference type="Pfam" id="PF01521"/>
    </source>
</evidence>
<keyword evidence="4" id="KW-1185">Reference proteome</keyword>
<organism evidence="3 4">
    <name type="scientific">Fictibacillus barbaricus</name>
    <dbReference type="NCBI Taxonomy" id="182136"/>
    <lineage>
        <taxon>Bacteria</taxon>
        <taxon>Bacillati</taxon>
        <taxon>Bacillota</taxon>
        <taxon>Bacilli</taxon>
        <taxon>Bacillales</taxon>
        <taxon>Fictibacillaceae</taxon>
        <taxon>Fictibacillus</taxon>
    </lineage>
</organism>
<dbReference type="InterPro" id="IPR035903">
    <property type="entry name" value="HesB-like_dom_sf"/>
</dbReference>
<feature type="domain" description="Core" evidence="2">
    <location>
        <begin position="1"/>
        <end position="93"/>
    </location>
</feature>
<dbReference type="SUPFAM" id="SSF89360">
    <property type="entry name" value="HesB-like domain"/>
    <property type="match status" value="1"/>
</dbReference>
<protein>
    <submittedName>
        <fullName evidence="3">HesB/YadR/YfhF family protein</fullName>
    </submittedName>
</protein>
<dbReference type="InterPro" id="IPR008326">
    <property type="entry name" value="PdhI-like"/>
</dbReference>
<dbReference type="Pfam" id="PF01521">
    <property type="entry name" value="Fe-S_biosyn"/>
    <property type="match status" value="1"/>
</dbReference>
<evidence type="ECO:0000313" key="4">
    <source>
        <dbReference type="Proteomes" id="UP001319060"/>
    </source>
</evidence>
<name>A0ABS2Z7U6_9BACL</name>
<dbReference type="EMBL" id="JAFHKS010000040">
    <property type="protein sequence ID" value="MBN3544143.1"/>
    <property type="molecule type" value="Genomic_DNA"/>
</dbReference>
<sequence>MKLEVTDNALNWFNDEMDAEKGDTFRFFVRYGGNSPVQSGFSLGVTKETAQDVATSLDKDGITFFIENKDLWFFDQHDLKVDIDQGDGTLSFYYSK</sequence>